<dbReference type="EMBL" id="GGMS01016791">
    <property type="protein sequence ID" value="MBY85994.1"/>
    <property type="molecule type" value="Transcribed_RNA"/>
</dbReference>
<reference evidence="1" key="1">
    <citation type="submission" date="2018-04" db="EMBL/GenBank/DDBJ databases">
        <title>Transcriptome assembly of Sipha flava.</title>
        <authorList>
            <person name="Scully E.D."/>
            <person name="Geib S.M."/>
            <person name="Palmer N.A."/>
            <person name="Koch K."/>
            <person name="Bradshaw J."/>
            <person name="Heng-Moss T."/>
            <person name="Sarath G."/>
        </authorList>
    </citation>
    <scope>NUCLEOTIDE SEQUENCE</scope>
</reference>
<name>A0A2S2R7Q5_9HEMI</name>
<protein>
    <submittedName>
        <fullName evidence="1">Uncharacterized protein</fullName>
    </submittedName>
</protein>
<gene>
    <name evidence="1" type="ORF">g.66576</name>
</gene>
<dbReference type="PANTHER" id="PTHR10492">
    <property type="match status" value="1"/>
</dbReference>
<evidence type="ECO:0000313" key="1">
    <source>
        <dbReference type="EMBL" id="MBY85994.1"/>
    </source>
</evidence>
<proteinExistence type="predicted"/>
<dbReference type="PANTHER" id="PTHR10492:SF57">
    <property type="entry name" value="ATP-DEPENDENT DNA HELICASE"/>
    <property type="match status" value="1"/>
</dbReference>
<dbReference type="AlphaFoldDB" id="A0A2S2R7Q5"/>
<accession>A0A2S2R7Q5</accession>
<organism evidence="1">
    <name type="scientific">Sipha flava</name>
    <name type="common">yellow sugarcane aphid</name>
    <dbReference type="NCBI Taxonomy" id="143950"/>
    <lineage>
        <taxon>Eukaryota</taxon>
        <taxon>Metazoa</taxon>
        <taxon>Ecdysozoa</taxon>
        <taxon>Arthropoda</taxon>
        <taxon>Hexapoda</taxon>
        <taxon>Insecta</taxon>
        <taxon>Pterygota</taxon>
        <taxon>Neoptera</taxon>
        <taxon>Paraneoptera</taxon>
        <taxon>Hemiptera</taxon>
        <taxon>Sternorrhyncha</taxon>
        <taxon>Aphidomorpha</taxon>
        <taxon>Aphidoidea</taxon>
        <taxon>Aphididae</taxon>
        <taxon>Sipha</taxon>
    </lineage>
</organism>
<dbReference type="OrthoDB" id="6596361at2759"/>
<sequence length="117" mass="13492">MTAPCMDNRKCTKSFPKNCINDTITNIDGYPLYRLRDTDHDGQSHKLPMSNNTTVDIGNHWVIPYSPVVCKIYKSHINFELCSSVKSIKYLSIYVHKSSDMTVFIVQDINENENELF</sequence>